<dbReference type="GO" id="GO:0004386">
    <property type="term" value="F:helicase activity"/>
    <property type="evidence" value="ECO:0007669"/>
    <property type="project" value="UniProtKB-KW"/>
</dbReference>
<protein>
    <submittedName>
        <fullName evidence="2">SSL2 DNA or RNA helicases of superfamily II</fullName>
    </submittedName>
</protein>
<dbReference type="InterPro" id="IPR014001">
    <property type="entry name" value="Helicase_ATP-bd"/>
</dbReference>
<dbReference type="GO" id="GO:0005524">
    <property type="term" value="F:ATP binding"/>
    <property type="evidence" value="ECO:0007669"/>
    <property type="project" value="InterPro"/>
</dbReference>
<dbReference type="InterPro" id="IPR027417">
    <property type="entry name" value="P-loop_NTPase"/>
</dbReference>
<dbReference type="InterPro" id="IPR006935">
    <property type="entry name" value="Helicase/UvrB_N"/>
</dbReference>
<dbReference type="PROSITE" id="PS51192">
    <property type="entry name" value="HELICASE_ATP_BIND_1"/>
    <property type="match status" value="1"/>
</dbReference>
<dbReference type="SUPFAM" id="SSF52540">
    <property type="entry name" value="P-loop containing nucleoside triphosphate hydrolases"/>
    <property type="match status" value="2"/>
</dbReference>
<gene>
    <name evidence="2" type="ORF">UFOVP218_123</name>
</gene>
<evidence type="ECO:0000259" key="1">
    <source>
        <dbReference type="PROSITE" id="PS51192"/>
    </source>
</evidence>
<dbReference type="EMBL" id="LR798261">
    <property type="protein sequence ID" value="CAB5218756.1"/>
    <property type="molecule type" value="Genomic_DNA"/>
</dbReference>
<dbReference type="InterPro" id="IPR050742">
    <property type="entry name" value="Helicase_Restrict-Modif_Enz"/>
</dbReference>
<evidence type="ECO:0000313" key="2">
    <source>
        <dbReference type="EMBL" id="CAB5218756.1"/>
    </source>
</evidence>
<dbReference type="PANTHER" id="PTHR47396:SF1">
    <property type="entry name" value="ATP-DEPENDENT HELICASE IRC3-RELATED"/>
    <property type="match status" value="1"/>
</dbReference>
<dbReference type="Gene3D" id="3.40.50.300">
    <property type="entry name" value="P-loop containing nucleotide triphosphate hydrolases"/>
    <property type="match status" value="2"/>
</dbReference>
<reference evidence="2" key="1">
    <citation type="submission" date="2020-05" db="EMBL/GenBank/DDBJ databases">
        <authorList>
            <person name="Chiriac C."/>
            <person name="Salcher M."/>
            <person name="Ghai R."/>
            <person name="Kavagutti S V."/>
        </authorList>
    </citation>
    <scope>NUCLEOTIDE SEQUENCE</scope>
</reference>
<organism evidence="2">
    <name type="scientific">uncultured Caudovirales phage</name>
    <dbReference type="NCBI Taxonomy" id="2100421"/>
    <lineage>
        <taxon>Viruses</taxon>
        <taxon>Duplodnaviria</taxon>
        <taxon>Heunggongvirae</taxon>
        <taxon>Uroviricota</taxon>
        <taxon>Caudoviricetes</taxon>
        <taxon>Peduoviridae</taxon>
        <taxon>Maltschvirus</taxon>
        <taxon>Maltschvirus maltsch</taxon>
    </lineage>
</organism>
<proteinExistence type="predicted"/>
<sequence>MPKAIISNRIYIDNPGVEHTKTVMKALTYKIHKDTGSKKFQSIETIKNYKVLLKGIMSMPQGRQDLIPEGYEIVDKRVLVPVPFPTTQFDLRPDQQIIYDEVTDTCFINALVGWGKTFTALHIAKKFGQKTLVITHTAALRDQWIEEVETLFKMPVGVIGGGTFDIEDHAIVIGNIQSIVKHLDTLAKEFGTIILDEAHHCPATTFANTVDSFHARYRIALSGTMIRKDGKHILFKDYFGSTVYKPPQSNTLPPLVHLVKTNLKLKTNATWVEKINDLTQNDSYRHCIADIAKMHIANGHSVLIVADRVEFLEKVKEYVGETCLLVTGDTTFEERQYAKQQILAKEKMCIAGSRQIFSEGISINILSCVILAVPMSNDSLLEQIVGRIMRPHEGKKHPLVVDMQFAGYADKKQNTDRLGLYLRKGWEVIAV</sequence>
<keyword evidence="2" id="KW-0378">Hydrolase</keyword>
<name>A0A6J7WLQ7_9CAUD</name>
<dbReference type="GO" id="GO:0016787">
    <property type="term" value="F:hydrolase activity"/>
    <property type="evidence" value="ECO:0007669"/>
    <property type="project" value="InterPro"/>
</dbReference>
<dbReference type="PANTHER" id="PTHR47396">
    <property type="entry name" value="TYPE I RESTRICTION ENZYME ECOKI R PROTEIN"/>
    <property type="match status" value="1"/>
</dbReference>
<feature type="domain" description="Helicase ATP-binding" evidence="1">
    <location>
        <begin position="97"/>
        <end position="243"/>
    </location>
</feature>
<dbReference type="InterPro" id="IPR001650">
    <property type="entry name" value="Helicase_C-like"/>
</dbReference>
<keyword evidence="2" id="KW-0347">Helicase</keyword>
<dbReference type="Pfam" id="PF00271">
    <property type="entry name" value="Helicase_C"/>
    <property type="match status" value="1"/>
</dbReference>
<keyword evidence="2" id="KW-0067">ATP-binding</keyword>
<dbReference type="SMART" id="SM00487">
    <property type="entry name" value="DEXDc"/>
    <property type="match status" value="1"/>
</dbReference>
<dbReference type="Pfam" id="PF04851">
    <property type="entry name" value="ResIII"/>
    <property type="match status" value="1"/>
</dbReference>
<dbReference type="GO" id="GO:0003677">
    <property type="term" value="F:DNA binding"/>
    <property type="evidence" value="ECO:0007669"/>
    <property type="project" value="InterPro"/>
</dbReference>
<keyword evidence="2" id="KW-0547">Nucleotide-binding</keyword>
<accession>A0A6J7WLQ7</accession>